<dbReference type="RefSeq" id="WP_344698595.1">
    <property type="nucleotide sequence ID" value="NZ_BAABBM010000001.1"/>
</dbReference>
<evidence type="ECO:0000259" key="3">
    <source>
        <dbReference type="PROSITE" id="PS50110"/>
    </source>
</evidence>
<evidence type="ECO:0000256" key="1">
    <source>
        <dbReference type="ARBA" id="ARBA00022553"/>
    </source>
</evidence>
<gene>
    <name evidence="4" type="ORF">GCM10022276_10070</name>
</gene>
<dbReference type="PANTHER" id="PTHR44591">
    <property type="entry name" value="STRESS RESPONSE REGULATOR PROTEIN 1"/>
    <property type="match status" value="1"/>
</dbReference>
<organism evidence="4 5">
    <name type="scientific">Sphingomonas limnosediminicola</name>
    <dbReference type="NCBI Taxonomy" id="940133"/>
    <lineage>
        <taxon>Bacteria</taxon>
        <taxon>Pseudomonadati</taxon>
        <taxon>Pseudomonadota</taxon>
        <taxon>Alphaproteobacteria</taxon>
        <taxon>Sphingomonadales</taxon>
        <taxon>Sphingomonadaceae</taxon>
        <taxon>Sphingomonas</taxon>
    </lineage>
</organism>
<dbReference type="EMBL" id="BAABBM010000001">
    <property type="protein sequence ID" value="GAA3892852.1"/>
    <property type="molecule type" value="Genomic_DNA"/>
</dbReference>
<feature type="domain" description="Response regulatory" evidence="3">
    <location>
        <begin position="7"/>
        <end position="120"/>
    </location>
</feature>
<name>A0ABP7L240_9SPHN</name>
<evidence type="ECO:0000313" key="5">
    <source>
        <dbReference type="Proteomes" id="UP001500827"/>
    </source>
</evidence>
<proteinExistence type="predicted"/>
<dbReference type="InterPro" id="IPR011006">
    <property type="entry name" value="CheY-like_superfamily"/>
</dbReference>
<protein>
    <recommendedName>
        <fullName evidence="3">Response regulatory domain-containing protein</fullName>
    </recommendedName>
</protein>
<dbReference type="Pfam" id="PF00072">
    <property type="entry name" value="Response_reg"/>
    <property type="match status" value="1"/>
</dbReference>
<keyword evidence="5" id="KW-1185">Reference proteome</keyword>
<evidence type="ECO:0000256" key="2">
    <source>
        <dbReference type="PROSITE-ProRule" id="PRU00169"/>
    </source>
</evidence>
<dbReference type="InterPro" id="IPR001789">
    <property type="entry name" value="Sig_transdc_resp-reg_receiver"/>
</dbReference>
<dbReference type="Proteomes" id="UP001500827">
    <property type="component" value="Unassembled WGS sequence"/>
</dbReference>
<comment type="caution">
    <text evidence="4">The sequence shown here is derived from an EMBL/GenBank/DDBJ whole genome shotgun (WGS) entry which is preliminary data.</text>
</comment>
<sequence length="125" mass="13560">MTSSRPAALIVDDQPFIGMVASDILTESGFQTYHAYDARDAAAVLDEHPEIEVVVTEAQLPGDVNGLELCRQVSQLRPDVQLVLTSSDHDLQFTDVPEGARVLHKPYASGELKDVVGASDELEQV</sequence>
<dbReference type="SMART" id="SM00448">
    <property type="entry name" value="REC"/>
    <property type="match status" value="1"/>
</dbReference>
<dbReference type="SUPFAM" id="SSF52172">
    <property type="entry name" value="CheY-like"/>
    <property type="match status" value="1"/>
</dbReference>
<dbReference type="PROSITE" id="PS50110">
    <property type="entry name" value="RESPONSE_REGULATORY"/>
    <property type="match status" value="1"/>
</dbReference>
<keyword evidence="1" id="KW-0597">Phosphoprotein</keyword>
<evidence type="ECO:0000313" key="4">
    <source>
        <dbReference type="EMBL" id="GAA3892852.1"/>
    </source>
</evidence>
<dbReference type="Gene3D" id="3.40.50.2300">
    <property type="match status" value="1"/>
</dbReference>
<dbReference type="InterPro" id="IPR050595">
    <property type="entry name" value="Bact_response_regulator"/>
</dbReference>
<dbReference type="PANTHER" id="PTHR44591:SF3">
    <property type="entry name" value="RESPONSE REGULATORY DOMAIN-CONTAINING PROTEIN"/>
    <property type="match status" value="1"/>
</dbReference>
<reference evidence="5" key="1">
    <citation type="journal article" date="2019" name="Int. J. Syst. Evol. Microbiol.">
        <title>The Global Catalogue of Microorganisms (GCM) 10K type strain sequencing project: providing services to taxonomists for standard genome sequencing and annotation.</title>
        <authorList>
            <consortium name="The Broad Institute Genomics Platform"/>
            <consortium name="The Broad Institute Genome Sequencing Center for Infectious Disease"/>
            <person name="Wu L."/>
            <person name="Ma J."/>
        </authorList>
    </citation>
    <scope>NUCLEOTIDE SEQUENCE [LARGE SCALE GENOMIC DNA]</scope>
    <source>
        <strain evidence="5">JCM 17543</strain>
    </source>
</reference>
<accession>A0ABP7L240</accession>
<comment type="caution">
    <text evidence="2">Lacks conserved residue(s) required for the propagation of feature annotation.</text>
</comment>